<accession>E6SC42</accession>
<gene>
    <name evidence="1" type="ordered locus">Intca_3096</name>
</gene>
<dbReference type="EMBL" id="CP002343">
    <property type="protein sequence ID" value="ADU49582.1"/>
    <property type="molecule type" value="Genomic_DNA"/>
</dbReference>
<dbReference type="HOGENOM" id="CLU_2081641_0_0_11"/>
<dbReference type="KEGG" id="ica:Intca_3096"/>
<proteinExistence type="predicted"/>
<sequence length="117" mass="12800">MPEGGRMPLGLVWCLPKGALGWEQMFDTGGMAGGMGKGLGIPLRDRMTVVGSQAVNRQPRRHCWVTGPADAPGPHPGLVISWERRGDEWWAYVVWTVVADRTVVQQWLPASLIRPAG</sequence>
<organism evidence="1 2">
    <name type="scientific">Intrasporangium calvum (strain ATCC 23552 / DSM 43043 / JCM 3097 / NBRC 12989 / NCIMB 10167 / NRRL B-3866 / 7 KIP)</name>
    <dbReference type="NCBI Taxonomy" id="710696"/>
    <lineage>
        <taxon>Bacteria</taxon>
        <taxon>Bacillati</taxon>
        <taxon>Actinomycetota</taxon>
        <taxon>Actinomycetes</taxon>
        <taxon>Micrococcales</taxon>
        <taxon>Intrasporangiaceae</taxon>
        <taxon>Intrasporangium</taxon>
    </lineage>
</organism>
<name>E6SC42_INTC7</name>
<dbReference type="STRING" id="710696.Intca_3096"/>
<dbReference type="Proteomes" id="UP000008914">
    <property type="component" value="Chromosome"/>
</dbReference>
<evidence type="ECO:0000313" key="2">
    <source>
        <dbReference type="Proteomes" id="UP000008914"/>
    </source>
</evidence>
<evidence type="ECO:0000313" key="1">
    <source>
        <dbReference type="EMBL" id="ADU49582.1"/>
    </source>
</evidence>
<dbReference type="AlphaFoldDB" id="E6SC42"/>
<keyword evidence="2" id="KW-1185">Reference proteome</keyword>
<protein>
    <submittedName>
        <fullName evidence="1">Uncharacterized protein</fullName>
    </submittedName>
</protein>
<dbReference type="eggNOG" id="ENOG502ZQGF">
    <property type="taxonomic scope" value="Bacteria"/>
</dbReference>
<reference evidence="1 2" key="1">
    <citation type="journal article" date="2010" name="Stand. Genomic Sci.">
        <title>Complete genome sequence of Intrasporangium calvum type strain (7 KIP).</title>
        <authorList>
            <person name="Del Rio T.G."/>
            <person name="Chertkov O."/>
            <person name="Yasawong M."/>
            <person name="Lucas S."/>
            <person name="Deshpande S."/>
            <person name="Cheng J.F."/>
            <person name="Detter C."/>
            <person name="Tapia R."/>
            <person name="Han C."/>
            <person name="Goodwin L."/>
            <person name="Pitluck S."/>
            <person name="Liolios K."/>
            <person name="Ivanova N."/>
            <person name="Mavromatis K."/>
            <person name="Pati A."/>
            <person name="Chen A."/>
            <person name="Palaniappan K."/>
            <person name="Land M."/>
            <person name="Hauser L."/>
            <person name="Chang Y.J."/>
            <person name="Jeffries C.D."/>
            <person name="Rohde M."/>
            <person name="Pukall R."/>
            <person name="Sikorski J."/>
            <person name="Goker M."/>
            <person name="Woyke T."/>
            <person name="Bristow J."/>
            <person name="Eisen J.A."/>
            <person name="Markowitz V."/>
            <person name="Hugenholtz P."/>
            <person name="Kyrpides N.C."/>
            <person name="Klenk H.P."/>
            <person name="Lapidus A."/>
        </authorList>
    </citation>
    <scope>NUCLEOTIDE SEQUENCE [LARGE SCALE GENOMIC DNA]</scope>
    <source>
        <strain evidence="2">ATCC 23552 / DSM 43043 / JCM 3097 / NBRC 12989 / 7 KIP</strain>
    </source>
</reference>